<dbReference type="Gene3D" id="3.40.30.10">
    <property type="entry name" value="Glutaredoxin"/>
    <property type="match status" value="1"/>
</dbReference>
<accession>A0ABT3LA94</accession>
<dbReference type="EMBL" id="JAIHOM010000135">
    <property type="protein sequence ID" value="MCW6038426.1"/>
    <property type="molecule type" value="Genomic_DNA"/>
</dbReference>
<organism evidence="2 3">
    <name type="scientific">Spirulina subsalsa FACHB-351</name>
    <dbReference type="NCBI Taxonomy" id="234711"/>
    <lineage>
        <taxon>Bacteria</taxon>
        <taxon>Bacillati</taxon>
        <taxon>Cyanobacteriota</taxon>
        <taxon>Cyanophyceae</taxon>
        <taxon>Spirulinales</taxon>
        <taxon>Spirulinaceae</taxon>
        <taxon>Spirulina</taxon>
    </lineage>
</organism>
<protein>
    <submittedName>
        <fullName evidence="2">Thioredoxin family protein</fullName>
    </submittedName>
</protein>
<name>A0ABT3LA94_9CYAN</name>
<dbReference type="PANTHER" id="PTHR36450">
    <property type="entry name" value="THIOREDOXIN"/>
    <property type="match status" value="1"/>
</dbReference>
<dbReference type="InterPro" id="IPR005243">
    <property type="entry name" value="THIRX-like_proc"/>
</dbReference>
<dbReference type="RefSeq" id="WP_265266334.1">
    <property type="nucleotide sequence ID" value="NZ_JAIHOM010000135.1"/>
</dbReference>
<dbReference type="NCBIfam" id="TIGR00412">
    <property type="entry name" value="redox_disulf_2"/>
    <property type="match status" value="1"/>
</dbReference>
<evidence type="ECO:0000259" key="1">
    <source>
        <dbReference type="Pfam" id="PF13192"/>
    </source>
</evidence>
<gene>
    <name evidence="2" type="ORF">K4A83_19420</name>
</gene>
<evidence type="ECO:0000313" key="3">
    <source>
        <dbReference type="Proteomes" id="UP001526426"/>
    </source>
</evidence>
<dbReference type="PIRSF" id="PIRSF037031">
    <property type="entry name" value="Redox_disulphide_2"/>
    <property type="match status" value="1"/>
</dbReference>
<dbReference type="PANTHER" id="PTHR36450:SF1">
    <property type="entry name" value="THIOREDOXIN"/>
    <property type="match status" value="1"/>
</dbReference>
<proteinExistence type="predicted"/>
<reference evidence="2 3" key="1">
    <citation type="submission" date="2021-08" db="EMBL/GenBank/DDBJ databases">
        <title>Draft genome sequence of Spirulina subsalsa with high tolerance to salinity and hype-accumulation of phycocyanin.</title>
        <authorList>
            <person name="Pei H."/>
            <person name="Jiang L."/>
        </authorList>
    </citation>
    <scope>NUCLEOTIDE SEQUENCE [LARGE SCALE GENOMIC DNA]</scope>
    <source>
        <strain evidence="2 3">FACHB-351</strain>
    </source>
</reference>
<dbReference type="InterPro" id="IPR012336">
    <property type="entry name" value="Thioredoxin-like_fold"/>
</dbReference>
<sequence>MAKRTLEILGTGCKKCQQLEANVKEAIASLNWDAEVLHITDPLQIAERGVMKTPALVVDGQVVSQGKVATPEQVQTLLEAQHS</sequence>
<dbReference type="Pfam" id="PF13192">
    <property type="entry name" value="Thioredoxin_3"/>
    <property type="match status" value="1"/>
</dbReference>
<dbReference type="Proteomes" id="UP001526426">
    <property type="component" value="Unassembled WGS sequence"/>
</dbReference>
<dbReference type="SUPFAM" id="SSF52833">
    <property type="entry name" value="Thioredoxin-like"/>
    <property type="match status" value="1"/>
</dbReference>
<evidence type="ECO:0000313" key="2">
    <source>
        <dbReference type="EMBL" id="MCW6038426.1"/>
    </source>
</evidence>
<keyword evidence="3" id="KW-1185">Reference proteome</keyword>
<dbReference type="InterPro" id="IPR036249">
    <property type="entry name" value="Thioredoxin-like_sf"/>
</dbReference>
<comment type="caution">
    <text evidence="2">The sequence shown here is derived from an EMBL/GenBank/DDBJ whole genome shotgun (WGS) entry which is preliminary data.</text>
</comment>
<feature type="domain" description="Thioredoxin-like fold" evidence="1">
    <location>
        <begin position="5"/>
        <end position="79"/>
    </location>
</feature>